<reference evidence="1 2" key="1">
    <citation type="submission" date="2015-12" db="EMBL/GenBank/DDBJ databases">
        <title>Diversity of Burkholderia near neighbor genomes.</title>
        <authorList>
            <person name="Sahl J."/>
            <person name="Wagner D."/>
            <person name="Keim P."/>
        </authorList>
    </citation>
    <scope>NUCLEOTIDE SEQUENCE [LARGE SCALE GENOMIC DNA]</scope>
    <source>
        <strain evidence="1 2">MSMB0783</strain>
    </source>
</reference>
<accession>A0A1B4LMS6</accession>
<sequence length="90" mass="10092">MPGRSSRLASDRTRTAACRRGARFAIDARGDAHFTYAHVATMPDWRPAQVRHGGELLQWMVDHIVALQESARCSNASRFCVNRHATWTIG</sequence>
<protein>
    <submittedName>
        <fullName evidence="1">Uncharacterized protein</fullName>
    </submittedName>
</protein>
<dbReference type="Proteomes" id="UP000243680">
    <property type="component" value="Chromosome 2"/>
</dbReference>
<dbReference type="AlphaFoldDB" id="A0A1B4LMS6"/>
<name>A0A1B4LMS6_9BURK</name>
<dbReference type="EMBL" id="CP013422">
    <property type="protein sequence ID" value="AOJ78448.1"/>
    <property type="molecule type" value="Genomic_DNA"/>
</dbReference>
<proteinExistence type="predicted"/>
<evidence type="ECO:0000313" key="1">
    <source>
        <dbReference type="EMBL" id="AOJ78448.1"/>
    </source>
</evidence>
<gene>
    <name evidence="1" type="ORF">WJ35_26025</name>
</gene>
<evidence type="ECO:0000313" key="2">
    <source>
        <dbReference type="Proteomes" id="UP000243680"/>
    </source>
</evidence>
<organism evidence="1 2">
    <name type="scientific">Burkholderia ubonensis</name>
    <dbReference type="NCBI Taxonomy" id="101571"/>
    <lineage>
        <taxon>Bacteria</taxon>
        <taxon>Pseudomonadati</taxon>
        <taxon>Pseudomonadota</taxon>
        <taxon>Betaproteobacteria</taxon>
        <taxon>Burkholderiales</taxon>
        <taxon>Burkholderiaceae</taxon>
        <taxon>Burkholderia</taxon>
        <taxon>Burkholderia cepacia complex</taxon>
    </lineage>
</organism>